<dbReference type="OrthoDB" id="547043at2759"/>
<keyword evidence="4" id="KW-1185">Reference proteome</keyword>
<feature type="region of interest" description="Disordered" evidence="2">
    <location>
        <begin position="233"/>
        <end position="255"/>
    </location>
</feature>
<evidence type="ECO:0000313" key="4">
    <source>
        <dbReference type="Proteomes" id="UP000245207"/>
    </source>
</evidence>
<dbReference type="AlphaFoldDB" id="A0A2U1L8C4"/>
<evidence type="ECO:0000313" key="3">
    <source>
        <dbReference type="EMBL" id="PWA45247.1"/>
    </source>
</evidence>
<comment type="caution">
    <text evidence="3">The sequence shown here is derived from an EMBL/GenBank/DDBJ whole genome shotgun (WGS) entry which is preliminary data.</text>
</comment>
<protein>
    <submittedName>
        <fullName evidence="3">Mucin-related protein</fullName>
    </submittedName>
</protein>
<dbReference type="InterPro" id="IPR052851">
    <property type="entry name" value="GCD1_mitochondrial"/>
</dbReference>
<feature type="coiled-coil region" evidence="1">
    <location>
        <begin position="563"/>
        <end position="590"/>
    </location>
</feature>
<name>A0A2U1L8C4_ARTAN</name>
<evidence type="ECO:0000256" key="1">
    <source>
        <dbReference type="SAM" id="Coils"/>
    </source>
</evidence>
<feature type="region of interest" description="Disordered" evidence="2">
    <location>
        <begin position="1"/>
        <end position="41"/>
    </location>
</feature>
<evidence type="ECO:0000256" key="2">
    <source>
        <dbReference type="SAM" id="MobiDB-lite"/>
    </source>
</evidence>
<dbReference type="Proteomes" id="UP000245207">
    <property type="component" value="Unassembled WGS sequence"/>
</dbReference>
<gene>
    <name evidence="3" type="ORF">CTI12_AA518710</name>
</gene>
<feature type="compositionally biased region" description="Basic and acidic residues" evidence="2">
    <location>
        <begin position="335"/>
        <end position="350"/>
    </location>
</feature>
<sequence>MRPTPEVRNDYSTPVSFLMPETMTQKDGNDISTPSSSQMPPQEGLVHLKMRLKMTARNLVLQEMTLEDCAGTEKLDGKDTSIPGIDWSEKIWYKFLVDALPADKESAHRKGDSADFGVPFTKYHLKCIGSNTVVMEFIPFELPPGLVALACRTFYSLIKSSPITTTTRLRRLSTKATGGRDEWNDAWETAWLPEDLSAKNQAPWETDVSFSYTPPKEEEVLDTDTKAFVEDMADNWEQRRKKGGTSKSKREQDKKLMKLKEDGKSLYRLENVKRDYRAMKQRVHAGLWVYENEKMEEAKLGGSAGDLDRFFDTAEIFESGSSDLNNSKVRDSWDLKNKSDGWETTSKGEEDGNISEMSQSEEDILVQEYEHRIAFSKFQIASFIKQHIFSRSRPMDGWKYMIEELGPNAKRGSKGSVSRLPSLADPATQPLKEDKIPIATTNTRGTAISTLQSVLQEDFKANEIEAIVGDGEGTSRKRRLIGEGGAAEDEEISVFLPEKEVVYPSSYAVVMREAKSPFVDASPQRAAEEGVSGPPGSVTQLIGEMGSLAARLHASYADEAGSVMRKDAEIARLQAQLAEARAEAESSGARAERLAGEKVALLLQVEREHSLLESHQASSDDPNTLDTLGLTMKTTWATKTGPAI</sequence>
<dbReference type="PANTHER" id="PTHR35476:SF2">
    <property type="entry name" value="MUCIN-LIKE PROTEIN"/>
    <property type="match status" value="1"/>
</dbReference>
<organism evidence="3 4">
    <name type="scientific">Artemisia annua</name>
    <name type="common">Sweet wormwood</name>
    <dbReference type="NCBI Taxonomy" id="35608"/>
    <lineage>
        <taxon>Eukaryota</taxon>
        <taxon>Viridiplantae</taxon>
        <taxon>Streptophyta</taxon>
        <taxon>Embryophyta</taxon>
        <taxon>Tracheophyta</taxon>
        <taxon>Spermatophyta</taxon>
        <taxon>Magnoliopsida</taxon>
        <taxon>eudicotyledons</taxon>
        <taxon>Gunneridae</taxon>
        <taxon>Pentapetalae</taxon>
        <taxon>asterids</taxon>
        <taxon>campanulids</taxon>
        <taxon>Asterales</taxon>
        <taxon>Asteraceae</taxon>
        <taxon>Asteroideae</taxon>
        <taxon>Anthemideae</taxon>
        <taxon>Artemisiinae</taxon>
        <taxon>Artemisia</taxon>
    </lineage>
</organism>
<reference evidence="3 4" key="1">
    <citation type="journal article" date="2018" name="Mol. Plant">
        <title>The genome of Artemisia annua provides insight into the evolution of Asteraceae family and artemisinin biosynthesis.</title>
        <authorList>
            <person name="Shen Q."/>
            <person name="Zhang L."/>
            <person name="Liao Z."/>
            <person name="Wang S."/>
            <person name="Yan T."/>
            <person name="Shi P."/>
            <person name="Liu M."/>
            <person name="Fu X."/>
            <person name="Pan Q."/>
            <person name="Wang Y."/>
            <person name="Lv Z."/>
            <person name="Lu X."/>
            <person name="Zhang F."/>
            <person name="Jiang W."/>
            <person name="Ma Y."/>
            <person name="Chen M."/>
            <person name="Hao X."/>
            <person name="Li L."/>
            <person name="Tang Y."/>
            <person name="Lv G."/>
            <person name="Zhou Y."/>
            <person name="Sun X."/>
            <person name="Brodelius P.E."/>
            <person name="Rose J.K.C."/>
            <person name="Tang K."/>
        </authorList>
    </citation>
    <scope>NUCLEOTIDE SEQUENCE [LARGE SCALE GENOMIC DNA]</scope>
    <source>
        <strain evidence="4">cv. Huhao1</strain>
        <tissue evidence="3">Leaf</tissue>
    </source>
</reference>
<dbReference type="PANTHER" id="PTHR35476">
    <property type="entry name" value="MUCIN-LIKE PROTEIN"/>
    <property type="match status" value="1"/>
</dbReference>
<keyword evidence="1" id="KW-0175">Coiled coil</keyword>
<dbReference type="EMBL" id="PKPP01010865">
    <property type="protein sequence ID" value="PWA45247.1"/>
    <property type="molecule type" value="Genomic_DNA"/>
</dbReference>
<accession>A0A2U1L8C4</accession>
<proteinExistence type="predicted"/>
<feature type="region of interest" description="Disordered" evidence="2">
    <location>
        <begin position="335"/>
        <end position="359"/>
    </location>
</feature>
<feature type="compositionally biased region" description="Polar residues" evidence="2">
    <location>
        <begin position="22"/>
        <end position="40"/>
    </location>
</feature>
<dbReference type="STRING" id="35608.A0A2U1L8C4"/>